<evidence type="ECO:0000256" key="1">
    <source>
        <dbReference type="SAM" id="SignalP"/>
    </source>
</evidence>
<accession>A0A238LHD5</accession>
<proteinExistence type="predicted"/>
<evidence type="ECO:0000313" key="3">
    <source>
        <dbReference type="Proteomes" id="UP000201613"/>
    </source>
</evidence>
<feature type="chain" id="PRO_5012873126" description="Dihydrodipicolinate reductase" evidence="1">
    <location>
        <begin position="20"/>
        <end position="119"/>
    </location>
</feature>
<dbReference type="EMBL" id="FXZK01000006">
    <property type="protein sequence ID" value="SMY08992.1"/>
    <property type="molecule type" value="Genomic_DNA"/>
</dbReference>
<protein>
    <recommendedName>
        <fullName evidence="4">Dihydrodipicolinate reductase</fullName>
    </recommendedName>
</protein>
<dbReference type="OrthoDB" id="7874348at2"/>
<keyword evidence="1" id="KW-0732">Signal</keyword>
<sequence>MKRLIAAALIALTAAPAVAQDFSPITSRDAFLQMIADRQMRLGRFGVNIVVRSNGAIDGSAVGWPITGSWTWQNGYFCRDMDWSGTEIPYNCQLVEAAGDRVRFTVDQGAGDSAVFRLQ</sequence>
<dbReference type="RefSeq" id="WP_093993175.1">
    <property type="nucleotide sequence ID" value="NZ_FXZK01000006.1"/>
</dbReference>
<keyword evidence="3" id="KW-1185">Reference proteome</keyword>
<evidence type="ECO:0008006" key="4">
    <source>
        <dbReference type="Google" id="ProtNLM"/>
    </source>
</evidence>
<dbReference type="AlphaFoldDB" id="A0A238LHD5"/>
<feature type="signal peptide" evidence="1">
    <location>
        <begin position="1"/>
        <end position="19"/>
    </location>
</feature>
<dbReference type="Proteomes" id="UP000201613">
    <property type="component" value="Unassembled WGS sequence"/>
</dbReference>
<name>A0A238LHD5_9RHOB</name>
<organism evidence="2 3">
    <name type="scientific">Flavimaricola marinus</name>
    <dbReference type="NCBI Taxonomy" id="1819565"/>
    <lineage>
        <taxon>Bacteria</taxon>
        <taxon>Pseudomonadati</taxon>
        <taxon>Pseudomonadota</taxon>
        <taxon>Alphaproteobacteria</taxon>
        <taxon>Rhodobacterales</taxon>
        <taxon>Paracoccaceae</taxon>
        <taxon>Flavimaricola</taxon>
    </lineage>
</organism>
<reference evidence="2 3" key="1">
    <citation type="submission" date="2017-05" db="EMBL/GenBank/DDBJ databases">
        <authorList>
            <person name="Song R."/>
            <person name="Chenine A.L."/>
            <person name="Ruprecht R.M."/>
        </authorList>
    </citation>
    <scope>NUCLEOTIDE SEQUENCE [LARGE SCALE GENOMIC DNA]</scope>
    <source>
        <strain evidence="2 3">CECT 8899</strain>
    </source>
</reference>
<gene>
    <name evidence="2" type="ORF">LOM8899_03152</name>
</gene>
<evidence type="ECO:0000313" key="2">
    <source>
        <dbReference type="EMBL" id="SMY08992.1"/>
    </source>
</evidence>